<dbReference type="AlphaFoldDB" id="A0A9P7SJT6"/>
<dbReference type="InterPro" id="IPR011990">
    <property type="entry name" value="TPR-like_helical_dom_sf"/>
</dbReference>
<dbReference type="Proteomes" id="UP000706124">
    <property type="component" value="Unassembled WGS sequence"/>
</dbReference>
<feature type="compositionally biased region" description="Basic and acidic residues" evidence="1">
    <location>
        <begin position="764"/>
        <end position="776"/>
    </location>
</feature>
<evidence type="ECO:0008006" key="4">
    <source>
        <dbReference type="Google" id="ProtNLM"/>
    </source>
</evidence>
<feature type="compositionally biased region" description="Basic and acidic residues" evidence="1">
    <location>
        <begin position="825"/>
        <end position="848"/>
    </location>
</feature>
<proteinExistence type="predicted"/>
<feature type="region of interest" description="Disordered" evidence="1">
    <location>
        <begin position="68"/>
        <end position="88"/>
    </location>
</feature>
<evidence type="ECO:0000313" key="3">
    <source>
        <dbReference type="Proteomes" id="UP000706124"/>
    </source>
</evidence>
<name>A0A9P7SJT6_9HYPO</name>
<feature type="region of interest" description="Disordered" evidence="1">
    <location>
        <begin position="811"/>
        <end position="851"/>
    </location>
</feature>
<dbReference type="Gene3D" id="1.25.40.10">
    <property type="entry name" value="Tetratricopeptide repeat domain"/>
    <property type="match status" value="1"/>
</dbReference>
<keyword evidence="3" id="KW-1185">Reference proteome</keyword>
<feature type="compositionally biased region" description="Basic residues" evidence="1">
    <location>
        <begin position="79"/>
        <end position="88"/>
    </location>
</feature>
<sequence>MSLGIRAVWRHGFRSIATSRPQLAWPRGLRSILSTSSLSTSHGHSSSNNLEALLELHDVRDHVAVEAEPSKRMQSMTRGARKQSKRQTSRFLRTFRETRGARKQSKRQTSRFLRTFRETSLDSQKSEEEKVESAYVPVARQYPKLEAASLSRQVEIDQCAHVQAAFDKIWKKYSREAPTWEQTMHVLKRMNTKRSGPEMAAIRVSLPPESSTAIGSKRVEFLDSTTGMAAKLRIVAHRLNPSSLLLRGESAVVASAAEELSKKYPGARIFKLGHVSTLDLESTQLWPPVENAVDHSTDALAEGVSSPSLPVKEDGFLLHEESRTYWVDEPYEKTPKPSVWTKESFETYVKALVRGKLRPHLAMKYYREKRPNGHLIDTEGIRVRMIMDAFEDPSARECITLPVFKLALGFMAMRGGHRASGDQLFALAEEIHLPMDTEVFNIILEGYAAKRDVIFFQQTIQRMEMRCFVPDARTWLIFLGLVQRNDVRRQIISTMYELGLFSGAATQRGIARVMASDDAYAAFRAGKTLEQFLADQTRRYGQGWFTTGAKNAIIKEFMRFDGRLGAATRSAAFLALVERPSDDGQPFNVSTPYALLEGCIENGDWQTALWTLTFMQTHACETTDRIYSLLFSLAFLTRAPSSLSIIIFYAILERKLRQPARRPAQDVLLRKLLHRYPVKVFSASMAKLLRENKVGSVKLVMAGVEWAILKSLDGYEPMESLAGALAFAWRGVDLPSLRRAYYLRQKEMQEEQSADTDGAQDTDQDSHRKTDQDDYQKTNQDSYQKTHLKADQRADQNLDQTPDQNLEQMLDQKADQQADQTPDQKPGEKADKNPDQTPEQKTDQKAENDTVLQNFRARNIAITFRDKSGQRPSLTVRLDTAFDPDTMLRSEASSSMFASAFAILNQTSTASTPKASTDRSHYRSAYRSPRLPKPWPGIDLDAVLELR</sequence>
<comment type="caution">
    <text evidence="2">The sequence shown here is derived from an EMBL/GenBank/DDBJ whole genome shotgun (WGS) entry which is preliminary data.</text>
</comment>
<feature type="region of interest" description="Disordered" evidence="1">
    <location>
        <begin position="748"/>
        <end position="796"/>
    </location>
</feature>
<accession>A0A9P7SJT6</accession>
<reference evidence="2 3" key="1">
    <citation type="journal article" date="2020" name="bioRxiv">
        <title>Whole genome comparisons of ergot fungi reveals the divergence and evolution of species within the genus Claviceps are the result of varying mechanisms driving genome evolution and host range expansion.</title>
        <authorList>
            <person name="Wyka S.A."/>
            <person name="Mondo S.J."/>
            <person name="Liu M."/>
            <person name="Dettman J."/>
            <person name="Nalam V."/>
            <person name="Broders K.D."/>
        </authorList>
    </citation>
    <scope>NUCLEOTIDE SEQUENCE [LARGE SCALE GENOMIC DNA]</scope>
    <source>
        <strain evidence="2 3">CCC 1485</strain>
    </source>
</reference>
<dbReference type="OrthoDB" id="185373at2759"/>
<feature type="compositionally biased region" description="Acidic residues" evidence="1">
    <location>
        <begin position="750"/>
        <end position="763"/>
    </location>
</feature>
<dbReference type="EMBL" id="SRPO01000055">
    <property type="protein sequence ID" value="KAG5944447.1"/>
    <property type="molecule type" value="Genomic_DNA"/>
</dbReference>
<gene>
    <name evidence="2" type="ORF">E4U60_005965</name>
</gene>
<evidence type="ECO:0000313" key="2">
    <source>
        <dbReference type="EMBL" id="KAG5944447.1"/>
    </source>
</evidence>
<feature type="region of interest" description="Disordered" evidence="1">
    <location>
        <begin position="910"/>
        <end position="930"/>
    </location>
</feature>
<protein>
    <recommendedName>
        <fullName evidence="4">Pentatricopeptide repeat protein</fullName>
    </recommendedName>
</protein>
<evidence type="ECO:0000256" key="1">
    <source>
        <dbReference type="SAM" id="MobiDB-lite"/>
    </source>
</evidence>
<organism evidence="2 3">
    <name type="scientific">Claviceps pazoutovae</name>
    <dbReference type="NCBI Taxonomy" id="1649127"/>
    <lineage>
        <taxon>Eukaryota</taxon>
        <taxon>Fungi</taxon>
        <taxon>Dikarya</taxon>
        <taxon>Ascomycota</taxon>
        <taxon>Pezizomycotina</taxon>
        <taxon>Sordariomycetes</taxon>
        <taxon>Hypocreomycetidae</taxon>
        <taxon>Hypocreales</taxon>
        <taxon>Clavicipitaceae</taxon>
        <taxon>Claviceps</taxon>
    </lineage>
</organism>